<evidence type="ECO:0000313" key="2">
    <source>
        <dbReference type="Proteomes" id="UP000525298"/>
    </source>
</evidence>
<organism evidence="1 2">
    <name type="scientific">Desulfosalsimonas propionicica</name>
    <dbReference type="NCBI Taxonomy" id="332175"/>
    <lineage>
        <taxon>Bacteria</taxon>
        <taxon>Pseudomonadati</taxon>
        <taxon>Thermodesulfobacteriota</taxon>
        <taxon>Desulfobacteria</taxon>
        <taxon>Desulfobacterales</taxon>
        <taxon>Desulfosalsimonadaceae</taxon>
        <taxon>Desulfosalsimonas</taxon>
    </lineage>
</organism>
<gene>
    <name evidence="1" type="ORF">HNR65_002114</name>
</gene>
<reference evidence="1 2" key="1">
    <citation type="submission" date="2020-07" db="EMBL/GenBank/DDBJ databases">
        <title>Genomic Encyclopedia of Type Strains, Phase IV (KMG-IV): sequencing the most valuable type-strain genomes for metagenomic binning, comparative biology and taxonomic classification.</title>
        <authorList>
            <person name="Goeker M."/>
        </authorList>
    </citation>
    <scope>NUCLEOTIDE SEQUENCE [LARGE SCALE GENOMIC DNA]</scope>
    <source>
        <strain evidence="1 2">DSM 17721</strain>
    </source>
</reference>
<comment type="caution">
    <text evidence="1">The sequence shown here is derived from an EMBL/GenBank/DDBJ whole genome shotgun (WGS) entry which is preliminary data.</text>
</comment>
<name>A0A7W0C9T6_9BACT</name>
<sequence>MSDEYEDTVECYGRFDIQARICRKYCALRLRCAVEQSQQMRIEQLEDLMNSYEATTNIQ</sequence>
<keyword evidence="2" id="KW-1185">Reference proteome</keyword>
<accession>A0A7W0C9T6</accession>
<dbReference type="AlphaFoldDB" id="A0A7W0C9T6"/>
<dbReference type="RefSeq" id="WP_181551436.1">
    <property type="nucleotide sequence ID" value="NZ_JACDUS010000005.1"/>
</dbReference>
<dbReference type="EMBL" id="JACDUS010000005">
    <property type="protein sequence ID" value="MBA2881783.1"/>
    <property type="molecule type" value="Genomic_DNA"/>
</dbReference>
<dbReference type="Proteomes" id="UP000525298">
    <property type="component" value="Unassembled WGS sequence"/>
</dbReference>
<evidence type="ECO:0000313" key="1">
    <source>
        <dbReference type="EMBL" id="MBA2881783.1"/>
    </source>
</evidence>
<proteinExistence type="predicted"/>
<protein>
    <submittedName>
        <fullName evidence="1">Uncharacterized protein</fullName>
    </submittedName>
</protein>